<proteinExistence type="predicted"/>
<organism evidence="1 2">
    <name type="scientific">Rhizoctonia solani</name>
    <dbReference type="NCBI Taxonomy" id="456999"/>
    <lineage>
        <taxon>Eukaryota</taxon>
        <taxon>Fungi</taxon>
        <taxon>Dikarya</taxon>
        <taxon>Basidiomycota</taxon>
        <taxon>Agaricomycotina</taxon>
        <taxon>Agaricomycetes</taxon>
        <taxon>Cantharellales</taxon>
        <taxon>Ceratobasidiaceae</taxon>
        <taxon>Rhizoctonia</taxon>
    </lineage>
</organism>
<protein>
    <recommendedName>
        <fullName evidence="3">F-box domain-containing protein</fullName>
    </recommendedName>
</protein>
<sequence length="761" mass="86161">VSPSDLGFLIADIINDLALLPLQYLWLFGKDSPYVGSRWDGERFALAFPNMEHLRICGYYFTFEDLKFIAMHMPRLGQLSARVQLNAEWPSKDKLSSLMPIPSPSQLYFHLQLEISHIIQGVETVIDTGDRLPEEVERLALGLHILWPKGVINTVLEGLYKASEHHAMGADPHLRKRLPDDLPADEDIQDRARPPGKTLLAFNELSAEPTFHSSSYHCIMVRVFRIPELLSLVCEQARRSDLVRLLTTSRLFFNCAVPVVWRVLPESAPMILMRLLPGADIYLENHLDAALVESMQPLDGQSLTRFNFYAPHIKQVARHQRNRQADVIWDGLLRLVDTRPILPQLKVLKFSLSMSRFITQGPIGYISAHLCPTLVEIDLTRKADADMGPQNLCDLVSTIALQCPRIRSLKLNNIVLFDLPFNTDGMASSLIRLHDLRVLGLGPIALDPKVMIALGALPRLEALIFYDTYYIPKLEGPLKPNNSLPGSFPSLRHFGIKTGFYPERVTRVWHLSALVRGLTSVSVCIASPMTHAELCGFVRVICQCSPLITAFSLDCNGPSRYLRLLVADTIDDLALLPLRYLWLWTKDIEFPYVSSRWDGERFALAFPKMKHLRIRGFYLTFNDIKFIAMHMPQLRQLSVKVQLNGEWPSKDDLSSLVLIPSPSQLYFRLQFASSHIEGIETVIDTGDRLPEAIERIALVLHALWPKGVICEPQRQLDEDGKPSYTSQINTALRALYEASGSNAMGVNPHPRKRVPKWFGWV</sequence>
<feature type="non-terminal residue" evidence="1">
    <location>
        <position position="1"/>
    </location>
</feature>
<evidence type="ECO:0000313" key="2">
    <source>
        <dbReference type="Proteomes" id="UP000663827"/>
    </source>
</evidence>
<dbReference type="SUPFAM" id="SSF52047">
    <property type="entry name" value="RNI-like"/>
    <property type="match status" value="1"/>
</dbReference>
<dbReference type="EMBL" id="CAJNJQ010001462">
    <property type="protein sequence ID" value="CAE7139499.1"/>
    <property type="molecule type" value="Genomic_DNA"/>
</dbReference>
<comment type="caution">
    <text evidence="1">The sequence shown here is derived from an EMBL/GenBank/DDBJ whole genome shotgun (WGS) entry which is preliminary data.</text>
</comment>
<dbReference type="Gene3D" id="3.80.10.10">
    <property type="entry name" value="Ribonuclease Inhibitor"/>
    <property type="match status" value="1"/>
</dbReference>
<dbReference type="InterPro" id="IPR032675">
    <property type="entry name" value="LRR_dom_sf"/>
</dbReference>
<evidence type="ECO:0008006" key="3">
    <source>
        <dbReference type="Google" id="ProtNLM"/>
    </source>
</evidence>
<dbReference type="AlphaFoldDB" id="A0A8H3E124"/>
<dbReference type="Proteomes" id="UP000663827">
    <property type="component" value="Unassembled WGS sequence"/>
</dbReference>
<accession>A0A8H3E124</accession>
<gene>
    <name evidence="1" type="ORF">RDB_LOCUS72819</name>
</gene>
<evidence type="ECO:0000313" key="1">
    <source>
        <dbReference type="EMBL" id="CAE7139499.1"/>
    </source>
</evidence>
<reference evidence="1" key="1">
    <citation type="submission" date="2021-01" db="EMBL/GenBank/DDBJ databases">
        <authorList>
            <person name="Kaushik A."/>
        </authorList>
    </citation>
    <scope>NUCLEOTIDE SEQUENCE</scope>
    <source>
        <strain evidence="1">AG5</strain>
    </source>
</reference>
<name>A0A8H3E124_9AGAM</name>